<accession>K5W7F6</accession>
<organism evidence="1 2">
    <name type="scientific">Phanerochaete carnosa (strain HHB-10118-sp)</name>
    <name type="common">White-rot fungus</name>
    <name type="synonym">Peniophora carnosa</name>
    <dbReference type="NCBI Taxonomy" id="650164"/>
    <lineage>
        <taxon>Eukaryota</taxon>
        <taxon>Fungi</taxon>
        <taxon>Dikarya</taxon>
        <taxon>Basidiomycota</taxon>
        <taxon>Agaricomycotina</taxon>
        <taxon>Agaricomycetes</taxon>
        <taxon>Polyporales</taxon>
        <taxon>Phanerochaetaceae</taxon>
        <taxon>Phanerochaete</taxon>
    </lineage>
</organism>
<gene>
    <name evidence="1" type="ORF">PHACADRAFT_30021</name>
</gene>
<proteinExistence type="predicted"/>
<dbReference type="KEGG" id="pco:PHACADRAFT_30021"/>
<dbReference type="AlphaFoldDB" id="K5W7F6"/>
<keyword evidence="2" id="KW-1185">Reference proteome</keyword>
<name>K5W7F6_PHACS</name>
<dbReference type="HOGENOM" id="CLU_2224151_0_0_1"/>
<dbReference type="EMBL" id="JH930473">
    <property type="protein sequence ID" value="EKM54889.1"/>
    <property type="molecule type" value="Genomic_DNA"/>
</dbReference>
<reference evidence="1 2" key="1">
    <citation type="journal article" date="2012" name="BMC Genomics">
        <title>Comparative genomics of the white-rot fungi, Phanerochaete carnosa and P. chrysosporium, to elucidate the genetic basis of the distinct wood types they colonize.</title>
        <authorList>
            <person name="Suzuki H."/>
            <person name="MacDonald J."/>
            <person name="Syed K."/>
            <person name="Salamov A."/>
            <person name="Hori C."/>
            <person name="Aerts A."/>
            <person name="Henrissat B."/>
            <person name="Wiebenga A."/>
            <person name="vanKuyk P.A."/>
            <person name="Barry K."/>
            <person name="Lindquist E."/>
            <person name="LaButti K."/>
            <person name="Lapidus A."/>
            <person name="Lucas S."/>
            <person name="Coutinho P."/>
            <person name="Gong Y."/>
            <person name="Samejima M."/>
            <person name="Mahadevan R."/>
            <person name="Abou-Zaid M."/>
            <person name="de Vries R.P."/>
            <person name="Igarashi K."/>
            <person name="Yadav J.S."/>
            <person name="Grigoriev I.V."/>
            <person name="Master E.R."/>
        </authorList>
    </citation>
    <scope>NUCLEOTIDE SEQUENCE [LARGE SCALE GENOMIC DNA]</scope>
    <source>
        <strain evidence="1 2">HHB-10118-sp</strain>
    </source>
</reference>
<evidence type="ECO:0000313" key="1">
    <source>
        <dbReference type="EMBL" id="EKM54889.1"/>
    </source>
</evidence>
<dbReference type="GeneID" id="18919608"/>
<dbReference type="InParanoid" id="K5W7F6"/>
<protein>
    <submittedName>
        <fullName evidence="1">Uncharacterized protein</fullName>
    </submittedName>
</protein>
<evidence type="ECO:0000313" key="2">
    <source>
        <dbReference type="Proteomes" id="UP000008370"/>
    </source>
</evidence>
<sequence length="106" mass="11445">MLINPVVQDQLDPTLFGLIKMVRREFICANELTEAKANANQNDVISNDSSDLVTMVPAPAPSPEDATNVASAAVTPETAYDDIAKLTELMKTLQVNDTDLPALLMD</sequence>
<dbReference type="RefSeq" id="XP_007396556.1">
    <property type="nucleotide sequence ID" value="XM_007396494.1"/>
</dbReference>
<dbReference type="Proteomes" id="UP000008370">
    <property type="component" value="Unassembled WGS sequence"/>
</dbReference>